<evidence type="ECO:0000313" key="1">
    <source>
        <dbReference type="EMBL" id="JAD15698.1"/>
    </source>
</evidence>
<protein>
    <submittedName>
        <fullName evidence="1">Uncharacterized protein</fullName>
    </submittedName>
</protein>
<dbReference type="EMBL" id="GBRH01282197">
    <property type="protein sequence ID" value="JAD15698.1"/>
    <property type="molecule type" value="Transcribed_RNA"/>
</dbReference>
<proteinExistence type="predicted"/>
<sequence>MAPACIHLYPYTYVLAIFTHIPTIDVYLGMYVHAQVYIYA</sequence>
<reference evidence="1" key="2">
    <citation type="journal article" date="2015" name="Data Brief">
        <title>Shoot transcriptome of the giant reed, Arundo donax.</title>
        <authorList>
            <person name="Barrero R.A."/>
            <person name="Guerrero F.D."/>
            <person name="Moolhuijzen P."/>
            <person name="Goolsby J.A."/>
            <person name="Tidwell J."/>
            <person name="Bellgard S.E."/>
            <person name="Bellgard M.I."/>
        </authorList>
    </citation>
    <scope>NUCLEOTIDE SEQUENCE</scope>
    <source>
        <tissue evidence="1">Shoot tissue taken approximately 20 cm above the soil surface</tissue>
    </source>
</reference>
<organism evidence="1">
    <name type="scientific">Arundo donax</name>
    <name type="common">Giant reed</name>
    <name type="synonym">Donax arundinaceus</name>
    <dbReference type="NCBI Taxonomy" id="35708"/>
    <lineage>
        <taxon>Eukaryota</taxon>
        <taxon>Viridiplantae</taxon>
        <taxon>Streptophyta</taxon>
        <taxon>Embryophyta</taxon>
        <taxon>Tracheophyta</taxon>
        <taxon>Spermatophyta</taxon>
        <taxon>Magnoliopsida</taxon>
        <taxon>Liliopsida</taxon>
        <taxon>Poales</taxon>
        <taxon>Poaceae</taxon>
        <taxon>PACMAD clade</taxon>
        <taxon>Arundinoideae</taxon>
        <taxon>Arundineae</taxon>
        <taxon>Arundo</taxon>
    </lineage>
</organism>
<reference evidence="1" key="1">
    <citation type="submission" date="2014-09" db="EMBL/GenBank/DDBJ databases">
        <authorList>
            <person name="Magalhaes I.L.F."/>
            <person name="Oliveira U."/>
            <person name="Santos F.R."/>
            <person name="Vidigal T.H.D.A."/>
            <person name="Brescovit A.D."/>
            <person name="Santos A.J."/>
        </authorList>
    </citation>
    <scope>NUCLEOTIDE SEQUENCE</scope>
    <source>
        <tissue evidence="1">Shoot tissue taken approximately 20 cm above the soil surface</tissue>
    </source>
</reference>
<accession>A0A0A9TRF2</accession>
<dbReference type="AlphaFoldDB" id="A0A0A9TRF2"/>
<name>A0A0A9TRF2_ARUDO</name>